<reference evidence="13" key="1">
    <citation type="submission" date="2013-09" db="EMBL/GenBank/DDBJ databases">
        <title>The Genome Sequence of Anopheles culicifacies species A.</title>
        <authorList>
            <consortium name="The Broad Institute Genomics Platform"/>
            <person name="Neafsey D.E."/>
            <person name="Besansky N."/>
            <person name="Howell P."/>
            <person name="Walton C."/>
            <person name="Young S.K."/>
            <person name="Zeng Q."/>
            <person name="Gargeya S."/>
            <person name="Fitzgerald M."/>
            <person name="Haas B."/>
            <person name="Abouelleil A."/>
            <person name="Allen A.W."/>
            <person name="Alvarado L."/>
            <person name="Arachchi H.M."/>
            <person name="Berlin A.M."/>
            <person name="Chapman S.B."/>
            <person name="Gainer-Dewar J."/>
            <person name="Goldberg J."/>
            <person name="Griggs A."/>
            <person name="Gujja S."/>
            <person name="Hansen M."/>
            <person name="Howarth C."/>
            <person name="Imamovic A."/>
            <person name="Ireland A."/>
            <person name="Larimer J."/>
            <person name="McCowan C."/>
            <person name="Murphy C."/>
            <person name="Pearson M."/>
            <person name="Poon T.W."/>
            <person name="Priest M."/>
            <person name="Roberts A."/>
            <person name="Saif S."/>
            <person name="Shea T."/>
            <person name="Sisk P."/>
            <person name="Sykes S."/>
            <person name="Wortman J."/>
            <person name="Nusbaum C."/>
            <person name="Birren B."/>
        </authorList>
    </citation>
    <scope>NUCLEOTIDE SEQUENCE [LARGE SCALE GENOMIC DNA]</scope>
    <source>
        <strain evidence="13">A-37</strain>
    </source>
</reference>
<feature type="binding site" evidence="10">
    <location>
        <position position="147"/>
    </location>
    <ligand>
        <name>K(+)</name>
        <dbReference type="ChEBI" id="CHEBI:29103"/>
    </ligand>
</feature>
<comment type="caution">
    <text evidence="10">Lacks conserved residue(s) required for the propagation of feature annotation.</text>
</comment>
<feature type="binding site" evidence="10">
    <location>
        <begin position="146"/>
        <end position="150"/>
    </location>
    <ligand>
        <name>(6S)-NADPHX</name>
        <dbReference type="ChEBI" id="CHEBI:64076"/>
    </ligand>
</feature>
<dbReference type="InterPro" id="IPR004443">
    <property type="entry name" value="YjeF_N_dom"/>
</dbReference>
<dbReference type="STRING" id="139723.A0A182MNW3"/>
<reference evidence="12" key="2">
    <citation type="submission" date="2020-05" db="UniProtKB">
        <authorList>
            <consortium name="EnsemblMetazoa"/>
        </authorList>
    </citation>
    <scope>IDENTIFICATION</scope>
    <source>
        <strain evidence="12">A-37</strain>
    </source>
</reference>
<feature type="binding site" evidence="10">
    <location>
        <position position="211"/>
    </location>
    <ligand>
        <name>K(+)</name>
        <dbReference type="ChEBI" id="CHEBI:29103"/>
    </ligand>
</feature>
<evidence type="ECO:0000256" key="5">
    <source>
        <dbReference type="ARBA" id="ARBA00022741"/>
    </source>
</evidence>
<keyword evidence="6" id="KW-0521">NADP</keyword>
<dbReference type="GO" id="GO:0052856">
    <property type="term" value="F:NAD(P)HX epimerase activity"/>
    <property type="evidence" value="ECO:0007669"/>
    <property type="project" value="UniProtKB-UniRule"/>
</dbReference>
<evidence type="ECO:0000256" key="7">
    <source>
        <dbReference type="ARBA" id="ARBA00022958"/>
    </source>
</evidence>
<evidence type="ECO:0000313" key="12">
    <source>
        <dbReference type="EnsemblMetazoa" id="ACUA022786-PA"/>
    </source>
</evidence>
<dbReference type="FunFam" id="3.40.50.10260:FF:000004">
    <property type="entry name" value="yjeF N-terminal domain-containing protein 3"/>
    <property type="match status" value="1"/>
</dbReference>
<protein>
    <recommendedName>
        <fullName evidence="3 10">NAD(P)H-hydrate epimerase</fullName>
        <ecNumber evidence="3 10">5.1.99.6</ecNumber>
    </recommendedName>
    <alternativeName>
        <fullName evidence="10">NAD(P)HX epimerase</fullName>
    </alternativeName>
</protein>
<dbReference type="VEuPathDB" id="VectorBase:ACUA022786"/>
<feature type="binding site" evidence="10">
    <location>
        <position position="247"/>
    </location>
    <ligand>
        <name>K(+)</name>
        <dbReference type="ChEBI" id="CHEBI:29103"/>
    </ligand>
</feature>
<evidence type="ECO:0000256" key="8">
    <source>
        <dbReference type="ARBA" id="ARBA00023027"/>
    </source>
</evidence>
<feature type="domain" description="YjeF N-terminal" evidence="11">
    <location>
        <begin position="94"/>
        <end position="303"/>
    </location>
</feature>
<dbReference type="EC" id="5.1.99.6" evidence="3 10"/>
<dbReference type="InterPro" id="IPR036652">
    <property type="entry name" value="YjeF_N_dom_sf"/>
</dbReference>
<dbReference type="Gene3D" id="3.40.50.10260">
    <property type="entry name" value="YjeF N-terminal domain"/>
    <property type="match status" value="1"/>
</dbReference>
<dbReference type="InterPro" id="IPR032976">
    <property type="entry name" value="YJEFN_prot_NAXE-like"/>
</dbReference>
<dbReference type="Proteomes" id="UP000075883">
    <property type="component" value="Unassembled WGS sequence"/>
</dbReference>
<comment type="cofactor">
    <cofactor evidence="10">
        <name>K(+)</name>
        <dbReference type="ChEBI" id="CHEBI:29103"/>
    </cofactor>
    <text evidence="10">Binds 1 potassium ion per subunit.</text>
</comment>
<dbReference type="HAMAP" id="MF_01966">
    <property type="entry name" value="NADHX_epimerase"/>
    <property type="match status" value="1"/>
</dbReference>
<evidence type="ECO:0000256" key="10">
    <source>
        <dbReference type="HAMAP-Rule" id="MF_03159"/>
    </source>
</evidence>
<evidence type="ECO:0000256" key="6">
    <source>
        <dbReference type="ARBA" id="ARBA00022857"/>
    </source>
</evidence>
<proteinExistence type="inferred from homology"/>
<dbReference type="PANTHER" id="PTHR13232">
    <property type="entry name" value="NAD(P)H-HYDRATE EPIMERASE"/>
    <property type="match status" value="1"/>
</dbReference>
<dbReference type="SUPFAM" id="SSF64153">
    <property type="entry name" value="YjeF N-terminal domain-like"/>
    <property type="match status" value="1"/>
</dbReference>
<dbReference type="GO" id="GO:0005739">
    <property type="term" value="C:mitochondrion"/>
    <property type="evidence" value="ECO:0007669"/>
    <property type="project" value="TreeGrafter"/>
</dbReference>
<keyword evidence="8 10" id="KW-0520">NAD</keyword>
<accession>A0A182MNW3</accession>
<evidence type="ECO:0000259" key="11">
    <source>
        <dbReference type="PROSITE" id="PS51385"/>
    </source>
</evidence>
<comment type="function">
    <text evidence="10">Catalyzes the epimerization of the S- and R-forms of NAD(P)HX, a damaged form of NAD(P)H that is a result of enzymatic or heat-dependent hydration. This is a prerequisite for the S-specific NAD(P)H-hydrate dehydratase to allow the repair of both epimers of NAD(P)HX.</text>
</comment>
<dbReference type="GO" id="GO:0046872">
    <property type="term" value="F:metal ion binding"/>
    <property type="evidence" value="ECO:0007669"/>
    <property type="project" value="UniProtKB-KW"/>
</dbReference>
<organism evidence="12 13">
    <name type="scientific">Anopheles culicifacies</name>
    <dbReference type="NCBI Taxonomy" id="139723"/>
    <lineage>
        <taxon>Eukaryota</taxon>
        <taxon>Metazoa</taxon>
        <taxon>Ecdysozoa</taxon>
        <taxon>Arthropoda</taxon>
        <taxon>Hexapoda</taxon>
        <taxon>Insecta</taxon>
        <taxon>Pterygota</taxon>
        <taxon>Neoptera</taxon>
        <taxon>Endopterygota</taxon>
        <taxon>Diptera</taxon>
        <taxon>Nematocera</taxon>
        <taxon>Culicoidea</taxon>
        <taxon>Culicidae</taxon>
        <taxon>Anophelinae</taxon>
        <taxon>Anopheles</taxon>
        <taxon>culicifacies species complex</taxon>
    </lineage>
</organism>
<dbReference type="EMBL" id="AXCM01004705">
    <property type="status" value="NOT_ANNOTATED_CDS"/>
    <property type="molecule type" value="Genomic_DNA"/>
</dbReference>
<evidence type="ECO:0000256" key="2">
    <source>
        <dbReference type="ARBA" id="ARBA00000909"/>
    </source>
</evidence>
<evidence type="ECO:0000256" key="1">
    <source>
        <dbReference type="ARBA" id="ARBA00000013"/>
    </source>
</evidence>
<evidence type="ECO:0000256" key="4">
    <source>
        <dbReference type="ARBA" id="ARBA00022723"/>
    </source>
</evidence>
<evidence type="ECO:0000256" key="3">
    <source>
        <dbReference type="ARBA" id="ARBA00012228"/>
    </source>
</evidence>
<keyword evidence="7 10" id="KW-0630">Potassium</keyword>
<keyword evidence="9 10" id="KW-0413">Isomerase</keyword>
<dbReference type="GO" id="GO:0000166">
    <property type="term" value="F:nucleotide binding"/>
    <property type="evidence" value="ECO:0007669"/>
    <property type="project" value="UniProtKB-KW"/>
</dbReference>
<name>A0A182MNW3_9DIPT</name>
<evidence type="ECO:0000256" key="9">
    <source>
        <dbReference type="ARBA" id="ARBA00023235"/>
    </source>
</evidence>
<dbReference type="AlphaFoldDB" id="A0A182MNW3"/>
<keyword evidence="4 10" id="KW-0479">Metal-binding</keyword>
<keyword evidence="13" id="KW-1185">Reference proteome</keyword>
<feature type="binding site" evidence="10">
    <location>
        <begin position="215"/>
        <end position="221"/>
    </location>
    <ligand>
        <name>(6S)-NADPHX</name>
        <dbReference type="ChEBI" id="CHEBI:64076"/>
    </ligand>
</feature>
<feature type="binding site" evidence="10">
    <location>
        <position position="244"/>
    </location>
    <ligand>
        <name>(6S)-NADPHX</name>
        <dbReference type="ChEBI" id="CHEBI:64076"/>
    </ligand>
</feature>
<dbReference type="NCBIfam" id="TIGR00197">
    <property type="entry name" value="yjeF_nterm"/>
    <property type="match status" value="1"/>
</dbReference>
<comment type="catalytic activity">
    <reaction evidence="1 10">
        <text>(6R)-NADHX = (6S)-NADHX</text>
        <dbReference type="Rhea" id="RHEA:32215"/>
        <dbReference type="ChEBI" id="CHEBI:64074"/>
        <dbReference type="ChEBI" id="CHEBI:64075"/>
        <dbReference type="EC" id="5.1.99.6"/>
    </reaction>
</comment>
<keyword evidence="5 10" id="KW-0547">Nucleotide-binding</keyword>
<dbReference type="PANTHER" id="PTHR13232:SF10">
    <property type="entry name" value="NAD(P)H-HYDRATE EPIMERASE"/>
    <property type="match status" value="1"/>
</dbReference>
<comment type="catalytic activity">
    <reaction evidence="2 10">
        <text>(6R)-NADPHX = (6S)-NADPHX</text>
        <dbReference type="Rhea" id="RHEA:32227"/>
        <dbReference type="ChEBI" id="CHEBI:64076"/>
        <dbReference type="ChEBI" id="CHEBI:64077"/>
        <dbReference type="EC" id="5.1.99.6"/>
    </reaction>
</comment>
<dbReference type="EnsemblMetazoa" id="ACUA022786-RA">
    <property type="protein sequence ID" value="ACUA022786-PA"/>
    <property type="gene ID" value="ACUA022786"/>
</dbReference>
<comment type="similarity">
    <text evidence="10">Belongs to the NnrE/AIBP family.</text>
</comment>
<sequence length="316" mass="35251">MTSRSTLYRKRRRYLEEVDRQVKEEFDLLEASGSVSLPASTDMSNDESNAKLLKDNLSVDSIGGGVDNHTSSTTFRPIGQAQVREMKYLNQQEAISVDEELFNEYKFSVDQLMELAGLSCAHAIADAYKPDSLKTNKVLVCCGPGNNGGDGLVAARHLALMSYEPYVYYPKRTDKVLFKNLQHQAECMGITVTSDCPVSAWVETEFGLVVDALFGFSFKPPVRDAFLPIMEVLQKTTLPIVSVDIPSGWDVEQGPQTSCDIKPDCLISLTAPKLCAKHLANAKHYLGGRFVPKRLEEKYSMSLPCYKDRDLFVRLN</sequence>
<dbReference type="Pfam" id="PF03853">
    <property type="entry name" value="YjeF_N"/>
    <property type="match status" value="1"/>
</dbReference>
<evidence type="ECO:0000313" key="13">
    <source>
        <dbReference type="Proteomes" id="UP000075883"/>
    </source>
</evidence>
<dbReference type="PROSITE" id="PS51385">
    <property type="entry name" value="YJEF_N"/>
    <property type="match status" value="1"/>
</dbReference>